<comment type="caution">
    <text evidence="1">The sequence shown here is derived from an EMBL/GenBank/DDBJ whole genome shotgun (WGS) entry which is preliminary data.</text>
</comment>
<protein>
    <submittedName>
        <fullName evidence="1">Uncharacterized protein</fullName>
    </submittedName>
</protein>
<evidence type="ECO:0000313" key="2">
    <source>
        <dbReference type="Proteomes" id="UP001341840"/>
    </source>
</evidence>
<accession>A0ABU6VJ34</accession>
<proteinExistence type="predicted"/>
<name>A0ABU6VJ34_9FABA</name>
<organism evidence="1 2">
    <name type="scientific">Stylosanthes scabra</name>
    <dbReference type="NCBI Taxonomy" id="79078"/>
    <lineage>
        <taxon>Eukaryota</taxon>
        <taxon>Viridiplantae</taxon>
        <taxon>Streptophyta</taxon>
        <taxon>Embryophyta</taxon>
        <taxon>Tracheophyta</taxon>
        <taxon>Spermatophyta</taxon>
        <taxon>Magnoliopsida</taxon>
        <taxon>eudicotyledons</taxon>
        <taxon>Gunneridae</taxon>
        <taxon>Pentapetalae</taxon>
        <taxon>rosids</taxon>
        <taxon>fabids</taxon>
        <taxon>Fabales</taxon>
        <taxon>Fabaceae</taxon>
        <taxon>Papilionoideae</taxon>
        <taxon>50 kb inversion clade</taxon>
        <taxon>dalbergioids sensu lato</taxon>
        <taxon>Dalbergieae</taxon>
        <taxon>Pterocarpus clade</taxon>
        <taxon>Stylosanthes</taxon>
    </lineage>
</organism>
<dbReference type="Proteomes" id="UP001341840">
    <property type="component" value="Unassembled WGS sequence"/>
</dbReference>
<keyword evidence="2" id="KW-1185">Reference proteome</keyword>
<gene>
    <name evidence="1" type="ORF">PIB30_050020</name>
</gene>
<evidence type="ECO:0000313" key="1">
    <source>
        <dbReference type="EMBL" id="MED6172430.1"/>
    </source>
</evidence>
<sequence length="211" mass="23913">MMTNLSECISAVLKGTRYPPISAIVRATYERLQQLWIRKGQEAQAQVVAGSIWSQYLLSEIEKSKSELPKMRVLGCDRRGTVFVVEEVLPFPHSRQSQYRVHVVVACAAIGIECGAYVDHVFGMEVAFGVMQRTSRLSRISGFGRSGMDRQLSQTQLCAASTRGIPCPQEYEMRWTWLSARRRDADYAARWVIPVVVSLMPHTLRMSSFHK</sequence>
<dbReference type="EMBL" id="JASCZI010151375">
    <property type="protein sequence ID" value="MED6172430.1"/>
    <property type="molecule type" value="Genomic_DNA"/>
</dbReference>
<reference evidence="1 2" key="1">
    <citation type="journal article" date="2023" name="Plants (Basel)">
        <title>Bridging the Gap: Combining Genomics and Transcriptomics Approaches to Understand Stylosanthes scabra, an Orphan Legume from the Brazilian Caatinga.</title>
        <authorList>
            <person name="Ferreira-Neto J.R.C."/>
            <person name="da Silva M.D."/>
            <person name="Binneck E."/>
            <person name="de Melo N.F."/>
            <person name="da Silva R.H."/>
            <person name="de Melo A.L.T.M."/>
            <person name="Pandolfi V."/>
            <person name="Bustamante F.O."/>
            <person name="Brasileiro-Vidal A.C."/>
            <person name="Benko-Iseppon A.M."/>
        </authorList>
    </citation>
    <scope>NUCLEOTIDE SEQUENCE [LARGE SCALE GENOMIC DNA]</scope>
    <source>
        <tissue evidence="1">Leaves</tissue>
    </source>
</reference>